<comment type="catalytic activity">
    <reaction evidence="6">
        <text>5-methylsulfanyl-2,3-dioxopentyl phosphate + H2O = 1,2-dihydroxy-5-(methylsulfanyl)pent-1-en-3-one + phosphate</text>
        <dbReference type="Rhea" id="RHEA:21700"/>
        <dbReference type="ChEBI" id="CHEBI:15377"/>
        <dbReference type="ChEBI" id="CHEBI:43474"/>
        <dbReference type="ChEBI" id="CHEBI:49252"/>
        <dbReference type="ChEBI" id="CHEBI:58828"/>
        <dbReference type="EC" id="3.1.3.77"/>
    </reaction>
</comment>
<evidence type="ECO:0000313" key="8">
    <source>
        <dbReference type="EMBL" id="KAK3922934.1"/>
    </source>
</evidence>
<name>A0AAE1HKK7_9NEOP</name>
<organism evidence="8 9">
    <name type="scientific">Frankliniella fusca</name>
    <dbReference type="NCBI Taxonomy" id="407009"/>
    <lineage>
        <taxon>Eukaryota</taxon>
        <taxon>Metazoa</taxon>
        <taxon>Ecdysozoa</taxon>
        <taxon>Arthropoda</taxon>
        <taxon>Hexapoda</taxon>
        <taxon>Insecta</taxon>
        <taxon>Pterygota</taxon>
        <taxon>Neoptera</taxon>
        <taxon>Paraneoptera</taxon>
        <taxon>Thysanoptera</taxon>
        <taxon>Terebrantia</taxon>
        <taxon>Thripoidea</taxon>
        <taxon>Thripidae</taxon>
        <taxon>Frankliniella</taxon>
    </lineage>
</organism>
<keyword evidence="5 6" id="KW-0486">Methionine biosynthesis</keyword>
<evidence type="ECO:0000256" key="6">
    <source>
        <dbReference type="HAMAP-Rule" id="MF_03117"/>
    </source>
</evidence>
<dbReference type="GO" id="GO:0005737">
    <property type="term" value="C:cytoplasm"/>
    <property type="evidence" value="ECO:0007669"/>
    <property type="project" value="UniProtKB-SubCell"/>
</dbReference>
<dbReference type="SFLD" id="SFLDG01129">
    <property type="entry name" value="C1.5:_HAD__Beta-PGM__Phosphata"/>
    <property type="match status" value="1"/>
</dbReference>
<dbReference type="SUPFAM" id="SSF56784">
    <property type="entry name" value="HAD-like"/>
    <property type="match status" value="1"/>
</dbReference>
<feature type="compositionally biased region" description="Low complexity" evidence="7">
    <location>
        <begin position="554"/>
        <end position="582"/>
    </location>
</feature>
<keyword evidence="2 6" id="KW-0479">Metal-binding</keyword>
<dbReference type="InterPro" id="IPR023943">
    <property type="entry name" value="Enolase-ppase_E1"/>
</dbReference>
<dbReference type="NCBIfam" id="TIGR01549">
    <property type="entry name" value="HAD-SF-IA-v1"/>
    <property type="match status" value="1"/>
</dbReference>
<feature type="compositionally biased region" description="Basic and acidic residues" evidence="7">
    <location>
        <begin position="430"/>
        <end position="505"/>
    </location>
</feature>
<dbReference type="EC" id="3.1.3.77" evidence="6"/>
<dbReference type="CDD" id="cd01629">
    <property type="entry name" value="HAD_EP"/>
    <property type="match status" value="1"/>
</dbReference>
<feature type="region of interest" description="Disordered" evidence="7">
    <location>
        <begin position="266"/>
        <end position="626"/>
    </location>
</feature>
<dbReference type="SFLD" id="SFLDG01133">
    <property type="entry name" value="C1.5.4:_Enolase-phosphatase_Li"/>
    <property type="match status" value="1"/>
</dbReference>
<dbReference type="Pfam" id="PF00702">
    <property type="entry name" value="Hydrolase"/>
    <property type="match status" value="1"/>
</dbReference>
<proteinExistence type="inferred from homology"/>
<dbReference type="Gene3D" id="3.40.50.1000">
    <property type="entry name" value="HAD superfamily/HAD-like"/>
    <property type="match status" value="1"/>
</dbReference>
<feature type="compositionally biased region" description="Basic and acidic residues" evidence="7">
    <location>
        <begin position="399"/>
        <end position="421"/>
    </location>
</feature>
<accession>A0AAE1HKK7</accession>
<evidence type="ECO:0000256" key="1">
    <source>
        <dbReference type="ARBA" id="ARBA00022605"/>
    </source>
</evidence>
<keyword evidence="3 6" id="KW-0378">Hydrolase</keyword>
<dbReference type="NCBIfam" id="TIGR01691">
    <property type="entry name" value="enolase-ppase"/>
    <property type="match status" value="1"/>
</dbReference>
<comment type="similarity">
    <text evidence="6">Belongs to the HAD-like hydrolase superfamily. MasA/MtnC family.</text>
</comment>
<feature type="compositionally biased region" description="Basic and acidic residues" evidence="7">
    <location>
        <begin position="266"/>
        <end position="284"/>
    </location>
</feature>
<dbReference type="GO" id="GO:0000287">
    <property type="term" value="F:magnesium ion binding"/>
    <property type="evidence" value="ECO:0007669"/>
    <property type="project" value="UniProtKB-UniRule"/>
</dbReference>
<reference evidence="8" key="1">
    <citation type="submission" date="2021-07" db="EMBL/GenBank/DDBJ databases">
        <authorList>
            <person name="Catto M.A."/>
            <person name="Jacobson A."/>
            <person name="Kennedy G."/>
            <person name="Labadie P."/>
            <person name="Hunt B.G."/>
            <person name="Srinivasan R."/>
        </authorList>
    </citation>
    <scope>NUCLEOTIDE SEQUENCE</scope>
    <source>
        <strain evidence="8">PL_HMW_Pooled</strain>
        <tissue evidence="8">Head</tissue>
    </source>
</reference>
<feature type="binding site" evidence="6">
    <location>
        <position position="22"/>
    </location>
    <ligand>
        <name>Mg(2+)</name>
        <dbReference type="ChEBI" id="CHEBI:18420"/>
    </ligand>
</feature>
<feature type="compositionally biased region" description="Basic and acidic residues" evidence="7">
    <location>
        <begin position="518"/>
        <end position="553"/>
    </location>
</feature>
<keyword evidence="9" id="KW-1185">Reference proteome</keyword>
<comment type="cofactor">
    <cofactor evidence="6">
        <name>Mg(2+)</name>
        <dbReference type="ChEBI" id="CHEBI:18420"/>
    </cofactor>
    <text evidence="6">Binds 1 Mg(2+) ion per subunit.</text>
</comment>
<feature type="binding site" evidence="6">
    <location>
        <position position="215"/>
    </location>
    <ligand>
        <name>Mg(2+)</name>
        <dbReference type="ChEBI" id="CHEBI:18420"/>
    </ligand>
</feature>
<keyword evidence="6" id="KW-0539">Nucleus</keyword>
<keyword evidence="6" id="KW-0963">Cytoplasm</keyword>
<dbReference type="HAMAP" id="MF_01681">
    <property type="entry name" value="Salvage_MtnC"/>
    <property type="match status" value="1"/>
</dbReference>
<keyword evidence="4 6" id="KW-0460">Magnesium</keyword>
<comment type="subcellular location">
    <subcellularLocation>
        <location evidence="6">Cytoplasm</location>
    </subcellularLocation>
    <subcellularLocation>
        <location evidence="6">Nucleus</location>
    </subcellularLocation>
</comment>
<dbReference type="SFLD" id="SFLDF00044">
    <property type="entry name" value="enolase-phosphatase"/>
    <property type="match status" value="1"/>
</dbReference>
<comment type="pathway">
    <text evidence="6">Amino-acid biosynthesis; L-methionine biosynthesis via salvage pathway; L-methionine from S-methyl-5-thio-alpha-D-ribose 1-phosphate: step 4/6.</text>
</comment>
<dbReference type="GO" id="GO:0005634">
    <property type="term" value="C:nucleus"/>
    <property type="evidence" value="ECO:0007669"/>
    <property type="project" value="UniProtKB-SubCell"/>
</dbReference>
<sequence>MAVTEKRQLDETVYSTKHIVLDIEGTTTSISFVKDTLFPYVRKNLDEYLSSHWNEDEFKDVLALLKSQAAEDKKAEMEGAIEIPSDGSDDDMKAAVAKSVLWQMDADRKTTALKKLQGQMWRHGYKSGELKGHLFADVAPSLKDWVKDGRKLYVYSSGSVEAQKLLFGNSADGDLTELFTDFFDTEVGAKVDVESYKSIVKKLDCNADDVLFLTDMPKEASAAREAGLPVILVEREGNEPIASELRKEFSAVSSFQEVAFESASKKQRVETVNTEKSDETKSADESAMEVESADKPVEVAAKEAEPMDVDKQDEPIKEDKTEVATEKVDKIEESATVKADTEKETDKSIESGTVETTPVDVKDVSDATVKETVQTENVKESSSEEVKKDEVPAPVAKEIVTEKTDVVVPEEKTEQQEKQTAEIESANAQPKEDKTEDNESKPDAVTEVKESSEKDEVVKEIPGKITDETETKLAEVTKEETEKVVTEEISEEKKEVTESETKEVVGETDVSKQTNETEDTKSAEDKTISEVEKSDIKTTEAEKKIDLEEKEKVNGTTNGTENGTTNGTENGTTNGTDNGTENGSKEADTAENGHKVEKEGITEVIVTKNPSQIENGSGDAAVVVEA</sequence>
<dbReference type="InterPro" id="IPR036412">
    <property type="entry name" value="HAD-like_sf"/>
</dbReference>
<feature type="compositionally biased region" description="Basic and acidic residues" evidence="7">
    <location>
        <begin position="377"/>
        <end position="391"/>
    </location>
</feature>
<dbReference type="AlphaFoldDB" id="A0AAE1HKK7"/>
<feature type="compositionally biased region" description="Basic and acidic residues" evidence="7">
    <location>
        <begin position="583"/>
        <end position="601"/>
    </location>
</feature>
<evidence type="ECO:0000313" key="9">
    <source>
        <dbReference type="Proteomes" id="UP001219518"/>
    </source>
</evidence>
<evidence type="ECO:0000256" key="3">
    <source>
        <dbReference type="ARBA" id="ARBA00022801"/>
    </source>
</evidence>
<dbReference type="GO" id="GO:0043874">
    <property type="term" value="F:acireductone synthase activity"/>
    <property type="evidence" value="ECO:0007669"/>
    <property type="project" value="UniProtKB-EC"/>
</dbReference>
<evidence type="ECO:0000256" key="5">
    <source>
        <dbReference type="ARBA" id="ARBA00023167"/>
    </source>
</evidence>
<comment type="caution">
    <text evidence="8">The sequence shown here is derived from an EMBL/GenBank/DDBJ whole genome shotgun (WGS) entry which is preliminary data.</text>
</comment>
<keyword evidence="1 6" id="KW-0028">Amino-acid biosynthesis</keyword>
<dbReference type="PANTHER" id="PTHR20371">
    <property type="entry name" value="ENOLASE-PHOSPHATASE E1"/>
    <property type="match status" value="1"/>
</dbReference>
<dbReference type="Proteomes" id="UP001219518">
    <property type="component" value="Unassembled WGS sequence"/>
</dbReference>
<dbReference type="InterPro" id="IPR006439">
    <property type="entry name" value="HAD-SF_hydro_IA"/>
</dbReference>
<dbReference type="PANTHER" id="PTHR20371:SF1">
    <property type="entry name" value="ENOLASE-PHOSPHATASE E1"/>
    <property type="match status" value="1"/>
</dbReference>
<feature type="binding site" evidence="6">
    <location>
        <position position="24"/>
    </location>
    <ligand>
        <name>Mg(2+)</name>
        <dbReference type="ChEBI" id="CHEBI:18420"/>
    </ligand>
</feature>
<dbReference type="HAMAP" id="MF_03117">
    <property type="entry name" value="Salvage_MtnC_euk"/>
    <property type="match status" value="1"/>
</dbReference>
<dbReference type="Gene3D" id="1.10.720.60">
    <property type="match status" value="1"/>
</dbReference>
<feature type="binding site" evidence="6">
    <location>
        <position position="190"/>
    </location>
    <ligand>
        <name>substrate</name>
    </ligand>
</feature>
<comment type="subunit">
    <text evidence="6">Monomer.</text>
</comment>
<dbReference type="GO" id="GO:0019509">
    <property type="term" value="P:L-methionine salvage from methylthioadenosine"/>
    <property type="evidence" value="ECO:0007669"/>
    <property type="project" value="UniProtKB-UniRule"/>
</dbReference>
<dbReference type="EMBL" id="JAHWGI010001134">
    <property type="protein sequence ID" value="KAK3922934.1"/>
    <property type="molecule type" value="Genomic_DNA"/>
</dbReference>
<gene>
    <name evidence="8" type="ORF">KUF71_001593</name>
</gene>
<evidence type="ECO:0000256" key="7">
    <source>
        <dbReference type="SAM" id="MobiDB-lite"/>
    </source>
</evidence>
<evidence type="ECO:0000256" key="2">
    <source>
        <dbReference type="ARBA" id="ARBA00022723"/>
    </source>
</evidence>
<reference evidence="8" key="2">
    <citation type="journal article" date="2023" name="BMC Genomics">
        <title>Pest status, molecular evolution, and epigenetic factors derived from the genome assembly of Frankliniella fusca, a thysanopteran phytovirus vector.</title>
        <authorList>
            <person name="Catto M.A."/>
            <person name="Labadie P.E."/>
            <person name="Jacobson A.L."/>
            <person name="Kennedy G.G."/>
            <person name="Srinivasan R."/>
            <person name="Hunt B.G."/>
        </authorList>
    </citation>
    <scope>NUCLEOTIDE SEQUENCE</scope>
    <source>
        <strain evidence="8">PL_HMW_Pooled</strain>
    </source>
</reference>
<comment type="function">
    <text evidence="6">Bifunctional enzyme that catalyzes the enolization of 2,3-diketo-5-methylthiopentyl-1-phosphate (DK-MTP-1-P) into the intermediate 2-hydroxy-3-keto-5-methylthiopentenyl-1-phosphate (HK-MTPenyl-1-P), which is then dephosphorylated to form the acireductone 1,2-dihydroxy-3-keto-5-methylthiopentene (DHK-MTPene).</text>
</comment>
<dbReference type="InterPro" id="IPR023214">
    <property type="entry name" value="HAD_sf"/>
</dbReference>
<feature type="compositionally biased region" description="Basic and acidic residues" evidence="7">
    <location>
        <begin position="292"/>
        <end position="349"/>
    </location>
</feature>
<dbReference type="InterPro" id="IPR027511">
    <property type="entry name" value="ENOPH1_eukaryotes"/>
</dbReference>
<comment type="pathway">
    <text evidence="6">Amino-acid biosynthesis; L-methionine biosynthesis via salvage pathway; L-methionine from S-methyl-5-thio-alpha-D-ribose 1-phosphate: step 3/6.</text>
</comment>
<protein>
    <recommendedName>
        <fullName evidence="6">Enolase-phosphatase E1</fullName>
        <ecNumber evidence="6">3.1.3.77</ecNumber>
    </recommendedName>
    <alternativeName>
        <fullName evidence="6">2,3-diketo-5-methylthio-1-phosphopentane phosphatase</fullName>
    </alternativeName>
</protein>
<feature type="binding site" evidence="6">
    <location>
        <begin position="156"/>
        <end position="157"/>
    </location>
    <ligand>
        <name>substrate</name>
    </ligand>
</feature>
<evidence type="ECO:0000256" key="4">
    <source>
        <dbReference type="ARBA" id="ARBA00022842"/>
    </source>
</evidence>
<feature type="compositionally biased region" description="Basic and acidic residues" evidence="7">
    <location>
        <begin position="360"/>
        <end position="369"/>
    </location>
</feature>
<dbReference type="SFLD" id="SFLDS00003">
    <property type="entry name" value="Haloacid_Dehalogenase"/>
    <property type="match status" value="1"/>
</dbReference>